<dbReference type="Gene3D" id="3.40.50.300">
    <property type="entry name" value="P-loop containing nucleotide triphosphate hydrolases"/>
    <property type="match status" value="1"/>
</dbReference>
<dbReference type="RefSeq" id="WP_015395868.1">
    <property type="nucleotide sequence ID" value="NC_020292.1"/>
</dbReference>
<dbReference type="HOGENOM" id="CLU_037612_1_4_9"/>
<evidence type="ECO:0000313" key="7">
    <source>
        <dbReference type="Proteomes" id="UP000011728"/>
    </source>
</evidence>
<dbReference type="InterPro" id="IPR050678">
    <property type="entry name" value="DNA_Partitioning_ATPase"/>
</dbReference>
<dbReference type="OrthoDB" id="9815116at2"/>
<dbReference type="EMBL" id="CP004122">
    <property type="protein sequence ID" value="AGF59561.1"/>
    <property type="molecule type" value="Genomic_DNA"/>
</dbReference>
<comment type="catalytic activity">
    <reaction evidence="2">
        <text>ATP + H2O = ADP + phosphate + H(+)</text>
        <dbReference type="Rhea" id="RHEA:13065"/>
        <dbReference type="ChEBI" id="CHEBI:15377"/>
        <dbReference type="ChEBI" id="CHEBI:15378"/>
        <dbReference type="ChEBI" id="CHEBI:30616"/>
        <dbReference type="ChEBI" id="CHEBI:43474"/>
        <dbReference type="ChEBI" id="CHEBI:456216"/>
    </reaction>
</comment>
<name>M1MYF5_9CLOT</name>
<dbReference type="SUPFAM" id="SSF52540">
    <property type="entry name" value="P-loop containing nucleoside triphosphate hydrolases"/>
    <property type="match status" value="1"/>
</dbReference>
<comment type="subunit">
    <text evidence="3">Dimerizes in the presence of ATP but not ADP; ATP-binding is required for double-stranded (ds)DNA-binding. Interacts with DnaA.</text>
</comment>
<evidence type="ECO:0000256" key="2">
    <source>
        <dbReference type="ARBA" id="ARBA00049360"/>
    </source>
</evidence>
<feature type="domain" description="AAA" evidence="5">
    <location>
        <begin position="3"/>
        <end position="175"/>
    </location>
</feature>
<organism evidence="6 7">
    <name type="scientific">Clostridium saccharoperbutylacetonicum N1-4(HMT)</name>
    <dbReference type="NCBI Taxonomy" id="931276"/>
    <lineage>
        <taxon>Bacteria</taxon>
        <taxon>Bacillati</taxon>
        <taxon>Bacillota</taxon>
        <taxon>Clostridia</taxon>
        <taxon>Eubacteriales</taxon>
        <taxon>Clostridiaceae</taxon>
        <taxon>Clostridium</taxon>
    </lineage>
</organism>
<dbReference type="InterPro" id="IPR027417">
    <property type="entry name" value="P-loop_NTPase"/>
</dbReference>
<evidence type="ECO:0000313" key="6">
    <source>
        <dbReference type="EMBL" id="AGF59561.1"/>
    </source>
</evidence>
<dbReference type="CDD" id="cd02042">
    <property type="entry name" value="ParAB_family"/>
    <property type="match status" value="1"/>
</dbReference>
<dbReference type="PANTHER" id="PTHR13696:SF99">
    <property type="entry name" value="COBYRINIC ACID AC-DIAMIDE SYNTHASE"/>
    <property type="match status" value="1"/>
</dbReference>
<evidence type="ECO:0000256" key="1">
    <source>
        <dbReference type="ARBA" id="ARBA00006976"/>
    </source>
</evidence>
<evidence type="ECO:0000256" key="3">
    <source>
        <dbReference type="ARBA" id="ARBA00062323"/>
    </source>
</evidence>
<evidence type="ECO:0000259" key="5">
    <source>
        <dbReference type="Pfam" id="PF13614"/>
    </source>
</evidence>
<dbReference type="FunFam" id="3.40.50.300:FF:000285">
    <property type="entry name" value="Sporulation initiation inhibitor Soj"/>
    <property type="match status" value="1"/>
</dbReference>
<dbReference type="PANTHER" id="PTHR13696">
    <property type="entry name" value="P-LOOP CONTAINING NUCLEOSIDE TRIPHOSPHATE HYDROLASE"/>
    <property type="match status" value="1"/>
</dbReference>
<proteinExistence type="inferred from homology"/>
<dbReference type="AlphaFoldDB" id="M1MYF5"/>
<gene>
    <name evidence="6" type="ORF">Cspa_135p00010</name>
</gene>
<geneLocation type="plasmid" evidence="6 7">
    <name>Csp_135p</name>
</geneLocation>
<sequence>MATVISVLNNKGGVGKSTSTYNLGYELSRLNKKTLIIDLDPQSSLSVYVGLNPLEKYASIENVFRGDMDIDEVIVPTGTTNLFMIPSCIEFSTVEMYLMGVMGRENVLKKALEKVQENFDFILIDNSPSLGNTTINSLFASDYALAPVDASYLSVRALEILEQTVKQVQEYNKDLNDIKVLITMYDSRAKHGKEVVEMLEEKYYVFPSYVKTSTKFKDAVMQFKSISQYAGEKFDGSIAYKNVAKEISKWQVRKNK</sequence>
<dbReference type="KEGG" id="csr:Cspa_135p00010"/>
<keyword evidence="6" id="KW-0614">Plasmid</keyword>
<keyword evidence="7" id="KW-1185">Reference proteome</keyword>
<dbReference type="InterPro" id="IPR025669">
    <property type="entry name" value="AAA_dom"/>
</dbReference>
<dbReference type="Proteomes" id="UP000011728">
    <property type="component" value="Plasmid Csp_135p"/>
</dbReference>
<dbReference type="PATRIC" id="fig|931276.5.peg.5885"/>
<comment type="similarity">
    <text evidence="1">Belongs to the ParA family.</text>
</comment>
<dbReference type="Pfam" id="PF13614">
    <property type="entry name" value="AAA_31"/>
    <property type="match status" value="1"/>
</dbReference>
<reference evidence="6 7" key="1">
    <citation type="submission" date="2013-02" db="EMBL/GenBank/DDBJ databases">
        <title>Genome sequence of Clostridium saccharoperbutylacetonicum N1-4(HMT).</title>
        <authorList>
            <person name="Poehlein A."/>
            <person name="Daniel R."/>
        </authorList>
    </citation>
    <scope>NUCLEOTIDE SEQUENCE [LARGE SCALE GENOMIC DNA]</scope>
    <source>
        <strain evidence="7">N1-4(HMT)</strain>
        <plasmid evidence="7">Plasmid Csp_135p</plasmid>
    </source>
</reference>
<evidence type="ECO:0000256" key="4">
    <source>
        <dbReference type="ARBA" id="ARBA00071824"/>
    </source>
</evidence>
<accession>M1MYF5</accession>
<protein>
    <recommendedName>
        <fullName evidence="4">Sporulation initiation inhibitor protein Soj</fullName>
    </recommendedName>
</protein>